<proteinExistence type="predicted"/>
<evidence type="ECO:0000313" key="2">
    <source>
        <dbReference type="EMBL" id="RTQ51555.1"/>
    </source>
</evidence>
<keyword evidence="1" id="KW-1133">Transmembrane helix</keyword>
<reference evidence="2 3" key="1">
    <citation type="submission" date="2018-12" db="EMBL/GenBank/DDBJ databases">
        <title>Hymenobacter gummosus sp. nov., isolated from a spring.</title>
        <authorList>
            <person name="Nie L."/>
        </authorList>
    </citation>
    <scope>NUCLEOTIDE SEQUENCE [LARGE SCALE GENOMIC DNA]</scope>
    <source>
        <strain evidence="2 3">KCTC 52166</strain>
    </source>
</reference>
<evidence type="ECO:0000256" key="1">
    <source>
        <dbReference type="SAM" id="Phobius"/>
    </source>
</evidence>
<organism evidence="2 3">
    <name type="scientific">Hymenobacter gummosus</name>
    <dbReference type="NCBI Taxonomy" id="1776032"/>
    <lineage>
        <taxon>Bacteria</taxon>
        <taxon>Pseudomonadati</taxon>
        <taxon>Bacteroidota</taxon>
        <taxon>Cytophagia</taxon>
        <taxon>Cytophagales</taxon>
        <taxon>Hymenobacteraceae</taxon>
        <taxon>Hymenobacter</taxon>
    </lineage>
</organism>
<feature type="transmembrane region" description="Helical" evidence="1">
    <location>
        <begin position="20"/>
        <end position="42"/>
    </location>
</feature>
<dbReference type="EMBL" id="RXOF01000003">
    <property type="protein sequence ID" value="RTQ51555.1"/>
    <property type="molecule type" value="Genomic_DNA"/>
</dbReference>
<dbReference type="RefSeq" id="WP_126692446.1">
    <property type="nucleotide sequence ID" value="NZ_RXOF01000003.1"/>
</dbReference>
<name>A0A3S0JBW7_9BACT</name>
<dbReference type="Proteomes" id="UP000282184">
    <property type="component" value="Unassembled WGS sequence"/>
</dbReference>
<protein>
    <submittedName>
        <fullName evidence="2">Uncharacterized protein</fullName>
    </submittedName>
</protein>
<accession>A0A3S0JBW7</accession>
<keyword evidence="1" id="KW-0472">Membrane</keyword>
<evidence type="ECO:0000313" key="3">
    <source>
        <dbReference type="Proteomes" id="UP000282184"/>
    </source>
</evidence>
<comment type="caution">
    <text evidence="2">The sequence shown here is derived from an EMBL/GenBank/DDBJ whole genome shotgun (WGS) entry which is preliminary data.</text>
</comment>
<dbReference type="AlphaFoldDB" id="A0A3S0JBW7"/>
<dbReference type="OrthoDB" id="885242at2"/>
<gene>
    <name evidence="2" type="ORF">EJV47_07080</name>
</gene>
<keyword evidence="3" id="KW-1185">Reference proteome</keyword>
<keyword evidence="1" id="KW-0812">Transmembrane</keyword>
<sequence>MRWLVSRVVTPRPAETLADKVGAVFLLVLAAGILVLLALAGLHHLAWNRWRPASPQPVPAAPTPAPPVCLLDTPTLRIELLDDDAGWAPEQEQLWDDWADTGDQNPLSLASTTPPLPGLHGRLVTAFSQPWHGGLLLQVVEAAADGAAVTSWLGWADPATQTWQLLAEAGEHTLYHAPEAPANVIDGWNQQVGKIRLELQPAPAAAGQ</sequence>